<evidence type="ECO:0000313" key="9">
    <source>
        <dbReference type="EMBL" id="QEN08944.1"/>
    </source>
</evidence>
<feature type="transmembrane region" description="Helical" evidence="7">
    <location>
        <begin position="455"/>
        <end position="480"/>
    </location>
</feature>
<dbReference type="Proteomes" id="UP000324209">
    <property type="component" value="Chromosome"/>
</dbReference>
<evidence type="ECO:0000256" key="4">
    <source>
        <dbReference type="ARBA" id="ARBA00022692"/>
    </source>
</evidence>
<dbReference type="KEGG" id="ock:EXM22_13425"/>
<dbReference type="PANTHER" id="PTHR43005">
    <property type="entry name" value="BLR7065 PROTEIN"/>
    <property type="match status" value="1"/>
</dbReference>
<dbReference type="Pfam" id="PF00528">
    <property type="entry name" value="BPD_transp_1"/>
    <property type="match status" value="2"/>
</dbReference>
<dbReference type="InterPro" id="IPR035906">
    <property type="entry name" value="MetI-like_sf"/>
</dbReference>
<keyword evidence="2 7" id="KW-0813">Transport</keyword>
<keyword evidence="4 7" id="KW-0812">Transmembrane</keyword>
<dbReference type="InterPro" id="IPR000515">
    <property type="entry name" value="MetI-like"/>
</dbReference>
<dbReference type="GO" id="GO:0055085">
    <property type="term" value="P:transmembrane transport"/>
    <property type="evidence" value="ECO:0007669"/>
    <property type="project" value="InterPro"/>
</dbReference>
<dbReference type="PROSITE" id="PS50928">
    <property type="entry name" value="ABC_TM1"/>
    <property type="match status" value="2"/>
</dbReference>
<dbReference type="PANTHER" id="PTHR43005:SF1">
    <property type="entry name" value="SPERMIDINE_PUTRESCINE TRANSPORT SYSTEM PERMEASE PROTEIN"/>
    <property type="match status" value="1"/>
</dbReference>
<dbReference type="OrthoDB" id="366768at2"/>
<evidence type="ECO:0000256" key="2">
    <source>
        <dbReference type="ARBA" id="ARBA00022448"/>
    </source>
</evidence>
<dbReference type="CDD" id="cd06261">
    <property type="entry name" value="TM_PBP2"/>
    <property type="match status" value="2"/>
</dbReference>
<feature type="transmembrane region" description="Helical" evidence="7">
    <location>
        <begin position="392"/>
        <end position="417"/>
    </location>
</feature>
<keyword evidence="5 7" id="KW-1133">Transmembrane helix</keyword>
<feature type="transmembrane region" description="Helical" evidence="7">
    <location>
        <begin position="146"/>
        <end position="169"/>
    </location>
</feature>
<dbReference type="SUPFAM" id="SSF161098">
    <property type="entry name" value="MetI-like"/>
    <property type="match status" value="2"/>
</dbReference>
<evidence type="ECO:0000256" key="3">
    <source>
        <dbReference type="ARBA" id="ARBA00022475"/>
    </source>
</evidence>
<dbReference type="AlphaFoldDB" id="A0A5C1QQQ1"/>
<feature type="transmembrane region" description="Helical" evidence="7">
    <location>
        <begin position="12"/>
        <end position="33"/>
    </location>
</feature>
<feature type="transmembrane region" description="Helical" evidence="7">
    <location>
        <begin position="568"/>
        <end position="593"/>
    </location>
</feature>
<evidence type="ECO:0000313" key="10">
    <source>
        <dbReference type="Proteomes" id="UP000324209"/>
    </source>
</evidence>
<feature type="transmembrane region" description="Helical" evidence="7">
    <location>
        <begin position="331"/>
        <end position="348"/>
    </location>
</feature>
<feature type="transmembrane region" description="Helical" evidence="7">
    <location>
        <begin position="70"/>
        <end position="91"/>
    </location>
</feature>
<evidence type="ECO:0000256" key="5">
    <source>
        <dbReference type="ARBA" id="ARBA00022989"/>
    </source>
</evidence>
<keyword evidence="3" id="KW-1003">Cell membrane</keyword>
<protein>
    <submittedName>
        <fullName evidence="9">ABC transporter permease subunit</fullName>
    </submittedName>
</protein>
<dbReference type="EMBL" id="CP036150">
    <property type="protein sequence ID" value="QEN08944.1"/>
    <property type="molecule type" value="Genomic_DNA"/>
</dbReference>
<reference evidence="9 10" key="1">
    <citation type="submission" date="2019-02" db="EMBL/GenBank/DDBJ databases">
        <title>Complete Genome Sequence and Methylome Analysis of free living Spirochaetas.</title>
        <authorList>
            <person name="Fomenkov A."/>
            <person name="Dubinina G."/>
            <person name="Leshcheva N."/>
            <person name="Mikheeva N."/>
            <person name="Grabovich M."/>
            <person name="Vincze T."/>
            <person name="Roberts R.J."/>
        </authorList>
    </citation>
    <scope>NUCLEOTIDE SEQUENCE [LARGE SCALE GENOMIC DNA]</scope>
    <source>
        <strain evidence="9 10">K2</strain>
    </source>
</reference>
<feature type="domain" description="ABC transmembrane type-1" evidence="8">
    <location>
        <begin position="66"/>
        <end position="285"/>
    </location>
</feature>
<keyword evidence="6 7" id="KW-0472">Membrane</keyword>
<name>A0A5C1QQQ1_9SPIO</name>
<dbReference type="Gene3D" id="1.10.3720.10">
    <property type="entry name" value="MetI-like"/>
    <property type="match status" value="2"/>
</dbReference>
<comment type="subcellular location">
    <subcellularLocation>
        <location evidence="1 7">Cell membrane</location>
        <topology evidence="1 7">Multi-pass membrane protein</topology>
    </subcellularLocation>
</comment>
<evidence type="ECO:0000256" key="1">
    <source>
        <dbReference type="ARBA" id="ARBA00004651"/>
    </source>
</evidence>
<sequence>MKDKRLPLQSQLLVLPILLLILLIGIAPFTGAFRDSFYHDNYGEQSFAGLENYKIILGDAAFPYSLNITVLWAFLNVSLCIVFSFLLALRLMNTKSSFLHRMLLIPWGIPVYIAIPLWRAFLHGNGGDSVITKLTGLHINLMIDPIAGFLGALLVSLWLSIPITTFVFAGHMRKVSHSVIEAAHLDGAGNGEIARHIYIPEIKDSLLAMAVLNFIKAFKEFTLVFMLTSGGPPLLSGITDRHIVGATTTLGVFLYEVFLQNSDWGINAAYALIMAVLVLFIMSLWILIRKQKSLRIFLIFSALVLIPGGKPVLWIMAIGYMVLVLLNKKQLMRILVLLHLGVTVFLVVTEGYLAGFHPGILLPLLTLLIQKKQERNSSRQFHMPLKNWKIQGPALTTASGLIMGLFIVLTIIILYMLLWMSFSRISSCFIDSFVPPLSTTENFRIIFAEEGILRYFINTFVVAGITAGLLPFLVFPGAVYLNKAGSKTTLTFLAFIQIVGIAGGMHSLIPLYRIFRAFSLIDNYLPLILIYLYHSIPMALFVLTAYLKTIPTSFRDLAKLEGMGEHAYAFRILLPLSLPPLLTVVMIAFVSGWNGFQAPLLFLNSEEKYTISLKLFSYVGNLASGSPVWNLFAAASVANTLFIGTLFMRFRSPMTTSPLSESETD</sequence>
<feature type="transmembrane region" description="Helical" evidence="7">
    <location>
        <begin position="628"/>
        <end position="648"/>
    </location>
</feature>
<feature type="domain" description="ABC transmembrane type-1" evidence="8">
    <location>
        <begin position="456"/>
        <end position="650"/>
    </location>
</feature>
<keyword evidence="10" id="KW-1185">Reference proteome</keyword>
<feature type="transmembrane region" description="Helical" evidence="7">
    <location>
        <begin position="268"/>
        <end position="288"/>
    </location>
</feature>
<dbReference type="RefSeq" id="WP_149487023.1">
    <property type="nucleotide sequence ID" value="NZ_CP036150.1"/>
</dbReference>
<feature type="transmembrane region" description="Helical" evidence="7">
    <location>
        <begin position="492"/>
        <end position="512"/>
    </location>
</feature>
<comment type="similarity">
    <text evidence="7">Belongs to the binding-protein-dependent transport system permease family.</text>
</comment>
<feature type="transmembrane region" description="Helical" evidence="7">
    <location>
        <begin position="294"/>
        <end position="324"/>
    </location>
</feature>
<feature type="transmembrane region" description="Helical" evidence="7">
    <location>
        <begin position="103"/>
        <end position="121"/>
    </location>
</feature>
<accession>A0A5C1QQQ1</accession>
<evidence type="ECO:0000256" key="7">
    <source>
        <dbReference type="RuleBase" id="RU363032"/>
    </source>
</evidence>
<feature type="transmembrane region" description="Helical" evidence="7">
    <location>
        <begin position="524"/>
        <end position="547"/>
    </location>
</feature>
<gene>
    <name evidence="9" type="ORF">EXM22_13425</name>
</gene>
<organism evidence="9 10">
    <name type="scientific">Oceanispirochaeta crateris</name>
    <dbReference type="NCBI Taxonomy" id="2518645"/>
    <lineage>
        <taxon>Bacteria</taxon>
        <taxon>Pseudomonadati</taxon>
        <taxon>Spirochaetota</taxon>
        <taxon>Spirochaetia</taxon>
        <taxon>Spirochaetales</taxon>
        <taxon>Spirochaetaceae</taxon>
        <taxon>Oceanispirochaeta</taxon>
    </lineage>
</organism>
<dbReference type="GO" id="GO:0005886">
    <property type="term" value="C:plasma membrane"/>
    <property type="evidence" value="ECO:0007669"/>
    <property type="project" value="UniProtKB-SubCell"/>
</dbReference>
<evidence type="ECO:0000256" key="6">
    <source>
        <dbReference type="ARBA" id="ARBA00023136"/>
    </source>
</evidence>
<evidence type="ECO:0000259" key="8">
    <source>
        <dbReference type="PROSITE" id="PS50928"/>
    </source>
</evidence>
<proteinExistence type="inferred from homology"/>